<dbReference type="EMBL" id="ML978966">
    <property type="protein sequence ID" value="KAF1929328.1"/>
    <property type="molecule type" value="Genomic_DNA"/>
</dbReference>
<reference evidence="1" key="1">
    <citation type="journal article" date="2020" name="Stud. Mycol.">
        <title>101 Dothideomycetes genomes: a test case for predicting lifestyles and emergence of pathogens.</title>
        <authorList>
            <person name="Haridas S."/>
            <person name="Albert R."/>
            <person name="Binder M."/>
            <person name="Bloem J."/>
            <person name="Labutti K."/>
            <person name="Salamov A."/>
            <person name="Andreopoulos B."/>
            <person name="Baker S."/>
            <person name="Barry K."/>
            <person name="Bills G."/>
            <person name="Bluhm B."/>
            <person name="Cannon C."/>
            <person name="Castanera R."/>
            <person name="Culley D."/>
            <person name="Daum C."/>
            <person name="Ezra D."/>
            <person name="Gonzalez J."/>
            <person name="Henrissat B."/>
            <person name="Kuo A."/>
            <person name="Liang C."/>
            <person name="Lipzen A."/>
            <person name="Lutzoni F."/>
            <person name="Magnuson J."/>
            <person name="Mondo S."/>
            <person name="Nolan M."/>
            <person name="Ohm R."/>
            <person name="Pangilinan J."/>
            <person name="Park H.-J."/>
            <person name="Ramirez L."/>
            <person name="Alfaro M."/>
            <person name="Sun H."/>
            <person name="Tritt A."/>
            <person name="Yoshinaga Y."/>
            <person name="Zwiers L.-H."/>
            <person name="Turgeon B."/>
            <person name="Goodwin S."/>
            <person name="Spatafora J."/>
            <person name="Crous P."/>
            <person name="Grigoriev I."/>
        </authorList>
    </citation>
    <scope>NUCLEOTIDE SEQUENCE</scope>
    <source>
        <strain evidence="1">CBS 183.55</strain>
    </source>
</reference>
<keyword evidence="2" id="KW-1185">Reference proteome</keyword>
<evidence type="ECO:0000313" key="2">
    <source>
        <dbReference type="Proteomes" id="UP000800082"/>
    </source>
</evidence>
<organism evidence="1 2">
    <name type="scientific">Didymella exigua CBS 183.55</name>
    <dbReference type="NCBI Taxonomy" id="1150837"/>
    <lineage>
        <taxon>Eukaryota</taxon>
        <taxon>Fungi</taxon>
        <taxon>Dikarya</taxon>
        <taxon>Ascomycota</taxon>
        <taxon>Pezizomycotina</taxon>
        <taxon>Dothideomycetes</taxon>
        <taxon>Pleosporomycetidae</taxon>
        <taxon>Pleosporales</taxon>
        <taxon>Pleosporineae</taxon>
        <taxon>Didymellaceae</taxon>
        <taxon>Didymella</taxon>
    </lineage>
</organism>
<name>A0A6A5RQ85_9PLEO</name>
<dbReference type="AlphaFoldDB" id="A0A6A5RQ85"/>
<dbReference type="GeneID" id="54345075"/>
<accession>A0A6A5RQ85</accession>
<protein>
    <submittedName>
        <fullName evidence="1">Uncharacterized protein</fullName>
    </submittedName>
</protein>
<dbReference type="RefSeq" id="XP_033449576.1">
    <property type="nucleotide sequence ID" value="XM_033587429.1"/>
</dbReference>
<dbReference type="Proteomes" id="UP000800082">
    <property type="component" value="Unassembled WGS sequence"/>
</dbReference>
<gene>
    <name evidence="1" type="ORF">M421DRAFT_136688</name>
</gene>
<sequence length="179" mass="20721">MTLKHKSHSDGRAGLFHRPNQPVWQHCLQTLFCILVFGQGPSNVVHTSLQCRFLELEHLVLQPCLYCKNHLIVHRTIRMCQKRLLEEVHNAPIRLRWHVECWLIALRGYTSISFAKLVECDGMCCHDLVVAVLEEGNCLFHLRRQHKVPKSVLSPLFFDCIPPFFGDLIPVIQRSHTAI</sequence>
<proteinExistence type="predicted"/>
<evidence type="ECO:0000313" key="1">
    <source>
        <dbReference type="EMBL" id="KAF1929328.1"/>
    </source>
</evidence>